<dbReference type="Proteomes" id="UP000268829">
    <property type="component" value="Unassembled WGS sequence"/>
</dbReference>
<evidence type="ECO:0000313" key="3">
    <source>
        <dbReference type="Proteomes" id="UP000268829"/>
    </source>
</evidence>
<dbReference type="EMBL" id="RHHS01000028">
    <property type="protein sequence ID" value="RNB56561.1"/>
    <property type="molecule type" value="Genomic_DNA"/>
</dbReference>
<dbReference type="AlphaFoldDB" id="A0A3M8AZC7"/>
<keyword evidence="3" id="KW-1185">Reference proteome</keyword>
<evidence type="ECO:0000313" key="2">
    <source>
        <dbReference type="EMBL" id="RNB56561.1"/>
    </source>
</evidence>
<keyword evidence="1" id="KW-0472">Membrane</keyword>
<reference evidence="2 3" key="1">
    <citation type="submission" date="2018-10" db="EMBL/GenBank/DDBJ databases">
        <title>Phylogenomics of Brevibacillus.</title>
        <authorList>
            <person name="Dunlap C."/>
        </authorList>
    </citation>
    <scope>NUCLEOTIDE SEQUENCE [LARGE SCALE GENOMIC DNA]</scope>
    <source>
        <strain evidence="2 3">DSM 100115</strain>
    </source>
</reference>
<keyword evidence="1" id="KW-0812">Transmembrane</keyword>
<sequence>MITLTGIPKMVAFFICLAFVIAYFQDVTIVVFGKEDFRSAAIAAARQAIIKHQDWAALRVGDPPYLMREGLEDTISQVLQNNLNVGAKELHVRMSAQTSPALLSLAIDADYSSSLLKLMKENNILVNVPVQTTELIESKYDVKNYE</sequence>
<organism evidence="2 3">
    <name type="scientific">Brevibacillus gelatini</name>
    <dbReference type="NCBI Taxonomy" id="1655277"/>
    <lineage>
        <taxon>Bacteria</taxon>
        <taxon>Bacillati</taxon>
        <taxon>Bacillota</taxon>
        <taxon>Bacilli</taxon>
        <taxon>Bacillales</taxon>
        <taxon>Paenibacillaceae</taxon>
        <taxon>Brevibacillus</taxon>
    </lineage>
</organism>
<keyword evidence="1" id="KW-1133">Transmembrane helix</keyword>
<feature type="transmembrane region" description="Helical" evidence="1">
    <location>
        <begin position="12"/>
        <end position="32"/>
    </location>
</feature>
<proteinExistence type="predicted"/>
<comment type="caution">
    <text evidence="2">The sequence shown here is derived from an EMBL/GenBank/DDBJ whole genome shotgun (WGS) entry which is preliminary data.</text>
</comment>
<evidence type="ECO:0000256" key="1">
    <source>
        <dbReference type="SAM" id="Phobius"/>
    </source>
</evidence>
<protein>
    <submittedName>
        <fullName evidence="2">Uncharacterized protein</fullName>
    </submittedName>
</protein>
<accession>A0A3M8AZC7</accession>
<gene>
    <name evidence="2" type="ORF">EDM57_12195</name>
</gene>
<name>A0A3M8AZC7_9BACL</name>